<dbReference type="PROSITE" id="PS51257">
    <property type="entry name" value="PROKAR_LIPOPROTEIN"/>
    <property type="match status" value="1"/>
</dbReference>
<reference evidence="1 2" key="1">
    <citation type="submission" date="2018-12" db="EMBL/GenBank/DDBJ databases">
        <authorList>
            <person name="Yu L."/>
        </authorList>
    </citation>
    <scope>NUCLEOTIDE SEQUENCE [LARGE SCALE GENOMIC DNA]</scope>
    <source>
        <strain evidence="1 2">S5H2222</strain>
    </source>
</reference>
<evidence type="ECO:0008006" key="3">
    <source>
        <dbReference type="Google" id="ProtNLM"/>
    </source>
</evidence>
<dbReference type="RefSeq" id="WP_126294265.1">
    <property type="nucleotide sequence ID" value="NZ_CP155468.1"/>
</dbReference>
<dbReference type="EMBL" id="RXNR01000023">
    <property type="protein sequence ID" value="RTQ93091.1"/>
    <property type="molecule type" value="Genomic_DNA"/>
</dbReference>
<organism evidence="1 2">
    <name type="scientific">Lysinibacillus telephonicus</name>
    <dbReference type="NCBI Taxonomy" id="1714840"/>
    <lineage>
        <taxon>Bacteria</taxon>
        <taxon>Bacillati</taxon>
        <taxon>Bacillota</taxon>
        <taxon>Bacilli</taxon>
        <taxon>Bacillales</taxon>
        <taxon>Bacillaceae</taxon>
        <taxon>Lysinibacillus</taxon>
    </lineage>
</organism>
<dbReference type="Proteomes" id="UP000276349">
    <property type="component" value="Unassembled WGS sequence"/>
</dbReference>
<evidence type="ECO:0000313" key="2">
    <source>
        <dbReference type="Proteomes" id="UP000276349"/>
    </source>
</evidence>
<protein>
    <recommendedName>
        <fullName evidence="3">Lipoprotein</fullName>
    </recommendedName>
</protein>
<proteinExistence type="predicted"/>
<gene>
    <name evidence="1" type="ORF">EKG35_09750</name>
</gene>
<keyword evidence="2" id="KW-1185">Reference proteome</keyword>
<dbReference type="AlphaFoldDB" id="A0A3S0HIZ9"/>
<name>A0A3S0HIZ9_9BACI</name>
<dbReference type="OrthoDB" id="2989717at2"/>
<comment type="caution">
    <text evidence="1">The sequence shown here is derived from an EMBL/GenBank/DDBJ whole genome shotgun (WGS) entry which is preliminary data.</text>
</comment>
<sequence>MTIKRIYLVFLIISMCVLLIGCSDKTLTFSGVSENWSVSYEVLIIENEREITTANFKYTGSEAIPDKIEYSLDSMVEGTSTLDENGMLKIKGHNCSGCALTTEEQEIKATIKWNDNVDIIDLKLKK</sequence>
<accession>A0A3S0HIZ9</accession>
<evidence type="ECO:0000313" key="1">
    <source>
        <dbReference type="EMBL" id="RTQ93091.1"/>
    </source>
</evidence>